<dbReference type="InterPro" id="IPR007029">
    <property type="entry name" value="YHS_dom"/>
</dbReference>
<accession>A0A9J7API6</accession>
<keyword evidence="4" id="KW-1185">Reference proteome</keyword>
<keyword evidence="1" id="KW-0732">Signal</keyword>
<proteinExistence type="predicted"/>
<gene>
    <name evidence="3" type="ORF">NUH88_19290</name>
</gene>
<sequence>MPQYRVLRSVFIAFLLFTGGVMASAAPSSASEDPVYTGFLSNVAVGGYDPVSYFSATGPVKGLPEFKLDYKGAEWHFANAANRDAFRQHPERYAPQYGGYCAWAVAQGKTAKGDPQNWRIVNGKLYLNYNSDIQTRWEQDIPGFVEAGDRNWPRVLE</sequence>
<dbReference type="RefSeq" id="WP_257768254.1">
    <property type="nucleotide sequence ID" value="NZ_CP102480.1"/>
</dbReference>
<dbReference type="AlphaFoldDB" id="A0A9J7API6"/>
<dbReference type="NCBIfam" id="NF041384">
    <property type="entry name" value="YHS_seleno_dom"/>
    <property type="match status" value="1"/>
</dbReference>
<feature type="chain" id="PRO_5039936669" evidence="1">
    <location>
        <begin position="24"/>
        <end position="157"/>
    </location>
</feature>
<name>A0A9J7API6_9PROT</name>
<dbReference type="KEGG" id="naci:NUH88_19290"/>
<dbReference type="Pfam" id="PF04945">
    <property type="entry name" value="YHS"/>
    <property type="match status" value="1"/>
</dbReference>
<feature type="domain" description="YHS" evidence="2">
    <location>
        <begin position="60"/>
        <end position="97"/>
    </location>
</feature>
<feature type="signal peptide" evidence="1">
    <location>
        <begin position="1"/>
        <end position="23"/>
    </location>
</feature>
<reference evidence="3" key="1">
    <citation type="submission" date="2022-08" db="EMBL/GenBank/DDBJ databases">
        <title>Nisaea acidiphila sp. nov., isolated from a marine algal debris and emended description of the genus Nisaea Urios et al. 2008.</title>
        <authorList>
            <person name="Kwon K."/>
        </authorList>
    </citation>
    <scope>NUCLEOTIDE SEQUENCE</scope>
    <source>
        <strain evidence="3">MEBiC11861</strain>
    </source>
</reference>
<evidence type="ECO:0000259" key="2">
    <source>
        <dbReference type="Pfam" id="PF04945"/>
    </source>
</evidence>
<evidence type="ECO:0000313" key="3">
    <source>
        <dbReference type="EMBL" id="UUX49531.1"/>
    </source>
</evidence>
<protein>
    <submittedName>
        <fullName evidence="3">YHS domain-containing protein</fullName>
    </submittedName>
</protein>
<organism evidence="3 4">
    <name type="scientific">Nisaea acidiphila</name>
    <dbReference type="NCBI Taxonomy" id="1862145"/>
    <lineage>
        <taxon>Bacteria</taxon>
        <taxon>Pseudomonadati</taxon>
        <taxon>Pseudomonadota</taxon>
        <taxon>Alphaproteobacteria</taxon>
        <taxon>Rhodospirillales</taxon>
        <taxon>Thalassobaculaceae</taxon>
        <taxon>Nisaea</taxon>
    </lineage>
</organism>
<dbReference type="EMBL" id="CP102480">
    <property type="protein sequence ID" value="UUX49531.1"/>
    <property type="molecule type" value="Genomic_DNA"/>
</dbReference>
<dbReference type="Proteomes" id="UP001060336">
    <property type="component" value="Chromosome"/>
</dbReference>
<evidence type="ECO:0000256" key="1">
    <source>
        <dbReference type="SAM" id="SignalP"/>
    </source>
</evidence>
<evidence type="ECO:0000313" key="4">
    <source>
        <dbReference type="Proteomes" id="UP001060336"/>
    </source>
</evidence>